<dbReference type="NCBIfam" id="TIGR01509">
    <property type="entry name" value="HAD-SF-IA-v3"/>
    <property type="match status" value="1"/>
</dbReference>
<reference evidence="5 6" key="1">
    <citation type="submission" date="2017-06" db="EMBL/GenBank/DDBJ databases">
        <authorList>
            <person name="Varghese N."/>
            <person name="Submissions S."/>
        </authorList>
    </citation>
    <scope>NUCLEOTIDE SEQUENCE [LARGE SCALE GENOMIC DNA]</scope>
    <source>
        <strain evidence="5 6">DSM 26989</strain>
    </source>
</reference>
<comment type="caution">
    <text evidence="5">The sequence shown here is derived from an EMBL/GenBank/DDBJ whole genome shotgun (WGS) entry which is preliminary data.</text>
</comment>
<dbReference type="GeneID" id="94029678"/>
<dbReference type="InterPro" id="IPR051400">
    <property type="entry name" value="HAD-like_hydrolase"/>
</dbReference>
<dbReference type="PANTHER" id="PTHR46470">
    <property type="entry name" value="N-ACYLNEURAMINATE-9-PHOSPHATASE"/>
    <property type="match status" value="1"/>
</dbReference>
<comment type="cofactor">
    <cofactor evidence="1">
        <name>Mg(2+)</name>
        <dbReference type="ChEBI" id="CHEBI:18420"/>
    </cofactor>
</comment>
<dbReference type="Pfam" id="PF00702">
    <property type="entry name" value="Hydrolase"/>
    <property type="match status" value="1"/>
</dbReference>
<dbReference type="InterPro" id="IPR023214">
    <property type="entry name" value="HAD_sf"/>
</dbReference>
<dbReference type="InterPro" id="IPR036412">
    <property type="entry name" value="HAD-like_sf"/>
</dbReference>
<dbReference type="SFLD" id="SFLDG01129">
    <property type="entry name" value="C1.5:_HAD__Beta-PGM__Phosphata"/>
    <property type="match status" value="1"/>
</dbReference>
<dbReference type="Gene3D" id="3.40.50.1000">
    <property type="entry name" value="HAD superfamily/HAD-like"/>
    <property type="match status" value="1"/>
</dbReference>
<evidence type="ECO:0000313" key="6">
    <source>
        <dbReference type="Proteomes" id="UP000198427"/>
    </source>
</evidence>
<keyword evidence="3 5" id="KW-0378">Hydrolase</keyword>
<dbReference type="GO" id="GO:0046872">
    <property type="term" value="F:metal ion binding"/>
    <property type="evidence" value="ECO:0007669"/>
    <property type="project" value="UniProtKB-KW"/>
</dbReference>
<evidence type="ECO:0000256" key="4">
    <source>
        <dbReference type="ARBA" id="ARBA00022842"/>
    </source>
</evidence>
<dbReference type="GO" id="GO:0016791">
    <property type="term" value="F:phosphatase activity"/>
    <property type="evidence" value="ECO:0007669"/>
    <property type="project" value="TreeGrafter"/>
</dbReference>
<dbReference type="GO" id="GO:0044281">
    <property type="term" value="P:small molecule metabolic process"/>
    <property type="evidence" value="ECO:0007669"/>
    <property type="project" value="UniProtKB-ARBA"/>
</dbReference>
<gene>
    <name evidence="5" type="ORF">SAMN06265364_12924</name>
</gene>
<keyword evidence="4" id="KW-0460">Magnesium</keyword>
<dbReference type="SUPFAM" id="SSF56784">
    <property type="entry name" value="HAD-like"/>
    <property type="match status" value="1"/>
</dbReference>
<evidence type="ECO:0000256" key="3">
    <source>
        <dbReference type="ARBA" id="ARBA00022801"/>
    </source>
</evidence>
<dbReference type="NCBIfam" id="TIGR01549">
    <property type="entry name" value="HAD-SF-IA-v1"/>
    <property type="match status" value="1"/>
</dbReference>
<dbReference type="InterPro" id="IPR006439">
    <property type="entry name" value="HAD-SF_hydro_IA"/>
</dbReference>
<evidence type="ECO:0000313" key="5">
    <source>
        <dbReference type="EMBL" id="SNS02311.1"/>
    </source>
</evidence>
<organism evidence="5 6">
    <name type="scientific">Prevotella jejuni</name>
    <dbReference type="NCBI Taxonomy" id="1177574"/>
    <lineage>
        <taxon>Bacteria</taxon>
        <taxon>Pseudomonadati</taxon>
        <taxon>Bacteroidota</taxon>
        <taxon>Bacteroidia</taxon>
        <taxon>Bacteroidales</taxon>
        <taxon>Prevotellaceae</taxon>
        <taxon>Prevotella</taxon>
    </lineage>
</organism>
<dbReference type="AlphaFoldDB" id="A0A2K9HB97"/>
<keyword evidence="6" id="KW-1185">Reference proteome</keyword>
<accession>A0A2K9HB97</accession>
<dbReference type="EMBL" id="FZNZ01000029">
    <property type="protein sequence ID" value="SNS02311.1"/>
    <property type="molecule type" value="Genomic_DNA"/>
</dbReference>
<sequence length="264" mass="29885">MNKELNKISSKAEVFATAQCGARELLTLLFDFGGTLDTVGCHWGKFLWHAYERNAIPVLEGQFREAYVHAERTLGKQAIIQSTDTFLSMLTTKIRIEFDYLVCSGWIAVDEDEAERMQRTLVKDVYERVKANLSISRTVLTELRKEYRIGLVTNFYGNMSVVLDEFGLASLFDTVTESAVLGVRKPDPQIFRLAVKALGVEAENVIVIGDSYSKDILPAHEIGCHTIWLKGEGWVSEELTTCEADYIIKDLYEVEPVLKQYMPL</sequence>
<dbReference type="KEGG" id="pje:CRM71_09805"/>
<dbReference type="SFLD" id="SFLDS00003">
    <property type="entry name" value="Haloacid_Dehalogenase"/>
    <property type="match status" value="1"/>
</dbReference>
<dbReference type="Proteomes" id="UP000198427">
    <property type="component" value="Unassembled WGS sequence"/>
</dbReference>
<dbReference type="RefSeq" id="WP_089366875.1">
    <property type="nucleotide sequence ID" value="NZ_CP023864.1"/>
</dbReference>
<keyword evidence="2" id="KW-0479">Metal-binding</keyword>
<name>A0A2K9HB97_9BACT</name>
<dbReference type="OrthoDB" id="9797415at2"/>
<protein>
    <submittedName>
        <fullName evidence="5">Hydrolase of the HAD superfamily</fullName>
    </submittedName>
</protein>
<proteinExistence type="predicted"/>
<dbReference type="PANTHER" id="PTHR46470:SF2">
    <property type="entry name" value="GLYCERALDEHYDE 3-PHOSPHATE PHOSPHATASE"/>
    <property type="match status" value="1"/>
</dbReference>
<evidence type="ECO:0000256" key="2">
    <source>
        <dbReference type="ARBA" id="ARBA00022723"/>
    </source>
</evidence>
<evidence type="ECO:0000256" key="1">
    <source>
        <dbReference type="ARBA" id="ARBA00001946"/>
    </source>
</evidence>